<evidence type="ECO:0000259" key="3">
    <source>
        <dbReference type="PROSITE" id="PS51123"/>
    </source>
</evidence>
<keyword evidence="1 2" id="KW-0472">Membrane</keyword>
<dbReference type="EMBL" id="DVIU01000263">
    <property type="protein sequence ID" value="HIS37487.1"/>
    <property type="molecule type" value="Genomic_DNA"/>
</dbReference>
<protein>
    <submittedName>
        <fullName evidence="4">OmpA family protein</fullName>
    </submittedName>
</protein>
<keyword evidence="2" id="KW-1133">Transmembrane helix</keyword>
<dbReference type="PROSITE" id="PS51123">
    <property type="entry name" value="OMPA_2"/>
    <property type="match status" value="1"/>
</dbReference>
<gene>
    <name evidence="4" type="ORF">IAC10_12855</name>
</gene>
<dbReference type="PANTHER" id="PTHR30329">
    <property type="entry name" value="STATOR ELEMENT OF FLAGELLAR MOTOR COMPLEX"/>
    <property type="match status" value="1"/>
</dbReference>
<evidence type="ECO:0000313" key="5">
    <source>
        <dbReference type="Proteomes" id="UP000823928"/>
    </source>
</evidence>
<dbReference type="AlphaFoldDB" id="A0A9D1JNY0"/>
<accession>A0A9D1JNY0</accession>
<dbReference type="Proteomes" id="UP000823928">
    <property type="component" value="Unassembled WGS sequence"/>
</dbReference>
<dbReference type="PANTHER" id="PTHR30329:SF21">
    <property type="entry name" value="LIPOPROTEIN YIAD-RELATED"/>
    <property type="match status" value="1"/>
</dbReference>
<proteinExistence type="predicted"/>
<reference evidence="4" key="1">
    <citation type="submission" date="2020-10" db="EMBL/GenBank/DDBJ databases">
        <authorList>
            <person name="Gilroy R."/>
        </authorList>
    </citation>
    <scope>NUCLEOTIDE SEQUENCE</scope>
    <source>
        <strain evidence="4">6276</strain>
    </source>
</reference>
<feature type="transmembrane region" description="Helical" evidence="2">
    <location>
        <begin position="26"/>
        <end position="45"/>
    </location>
</feature>
<name>A0A9D1JNY0_9BACT</name>
<sequence length="234" mass="26386">MGISAGKSKHVEEGDNNVFWTTMSDLMLGLAIIFMTLFVLAMTGFTQETVELQQNQIKASEQMAEKLKEADIDAEVDKLTGNVKISELQLFEVGSYTLSEKGKRYLDKFVPIYINTIFSNPALYENVVNVVVQGHTDSQMFKGLKSPNDQFAKNMELSLLRANAVEQYMFKTAYDKKYDATLRKMLTVEGKSFSEPVLTADGKEDLAKSRRVELKLRVKAKNISRMFGLNFGGY</sequence>
<dbReference type="InterPro" id="IPR006665">
    <property type="entry name" value="OmpA-like"/>
</dbReference>
<comment type="caution">
    <text evidence="4">The sequence shown here is derived from an EMBL/GenBank/DDBJ whole genome shotgun (WGS) entry which is preliminary data.</text>
</comment>
<dbReference type="InterPro" id="IPR050330">
    <property type="entry name" value="Bact_OuterMem_StrucFunc"/>
</dbReference>
<dbReference type="GO" id="GO:0016020">
    <property type="term" value="C:membrane"/>
    <property type="evidence" value="ECO:0007669"/>
    <property type="project" value="UniProtKB-UniRule"/>
</dbReference>
<dbReference type="Pfam" id="PF00691">
    <property type="entry name" value="OmpA"/>
    <property type="match status" value="1"/>
</dbReference>
<evidence type="ECO:0000256" key="2">
    <source>
        <dbReference type="SAM" id="Phobius"/>
    </source>
</evidence>
<dbReference type="CDD" id="cd07185">
    <property type="entry name" value="OmpA_C-like"/>
    <property type="match status" value="1"/>
</dbReference>
<feature type="domain" description="OmpA-like" evidence="3">
    <location>
        <begin position="76"/>
        <end position="220"/>
    </location>
</feature>
<organism evidence="4 5">
    <name type="scientific">Candidatus Scatousia excrementigallinarum</name>
    <dbReference type="NCBI Taxonomy" id="2840935"/>
    <lineage>
        <taxon>Bacteria</taxon>
        <taxon>Candidatus Scatousia</taxon>
    </lineage>
</organism>
<dbReference type="InterPro" id="IPR036737">
    <property type="entry name" value="OmpA-like_sf"/>
</dbReference>
<dbReference type="Gene3D" id="3.30.1330.60">
    <property type="entry name" value="OmpA-like domain"/>
    <property type="match status" value="1"/>
</dbReference>
<dbReference type="SUPFAM" id="SSF103088">
    <property type="entry name" value="OmpA-like"/>
    <property type="match status" value="1"/>
</dbReference>
<evidence type="ECO:0000313" key="4">
    <source>
        <dbReference type="EMBL" id="HIS37487.1"/>
    </source>
</evidence>
<keyword evidence="2" id="KW-0812">Transmembrane</keyword>
<evidence type="ECO:0000256" key="1">
    <source>
        <dbReference type="PROSITE-ProRule" id="PRU00473"/>
    </source>
</evidence>
<reference evidence="4" key="2">
    <citation type="journal article" date="2021" name="PeerJ">
        <title>Extensive microbial diversity within the chicken gut microbiome revealed by metagenomics and culture.</title>
        <authorList>
            <person name="Gilroy R."/>
            <person name="Ravi A."/>
            <person name="Getino M."/>
            <person name="Pursley I."/>
            <person name="Horton D.L."/>
            <person name="Alikhan N.F."/>
            <person name="Baker D."/>
            <person name="Gharbi K."/>
            <person name="Hall N."/>
            <person name="Watson M."/>
            <person name="Adriaenssens E.M."/>
            <person name="Foster-Nyarko E."/>
            <person name="Jarju S."/>
            <person name="Secka A."/>
            <person name="Antonio M."/>
            <person name="Oren A."/>
            <person name="Chaudhuri R.R."/>
            <person name="La Ragione R."/>
            <person name="Hildebrand F."/>
            <person name="Pallen M.J."/>
        </authorList>
    </citation>
    <scope>NUCLEOTIDE SEQUENCE</scope>
    <source>
        <strain evidence="4">6276</strain>
    </source>
</reference>